<proteinExistence type="predicted"/>
<dbReference type="Gene3D" id="3.40.630.30">
    <property type="match status" value="1"/>
</dbReference>
<feature type="domain" description="N-acetyltransferase" evidence="1">
    <location>
        <begin position="122"/>
        <end position="252"/>
    </location>
</feature>
<dbReference type="EMBL" id="BONE01000095">
    <property type="protein sequence ID" value="GIF77568.1"/>
    <property type="molecule type" value="Genomic_DNA"/>
</dbReference>
<sequence>MTEQVDRAVEAWLRALELCAEALPGGFHRRGPGGTAELLTGLPVPTVNGVIQCGSVLDLAELAAFAESPRLVDRPWSIQVRDAASAAAVAGIAADHKLDQSTTLPFMLTDLTERDADPPAGATVRRVSGAERDLYRRALAAGFEAPEFIFDGFSSPAILDHPAMAAYVVEVAGEVVATSFGVLVGDLVGVFNIAVPPAHRRRGYGRLATDAVLRDAYPAGARTAFLHSSPMGEPLYAAMGFRTAETWTVYTA</sequence>
<comment type="caution">
    <text evidence="2">The sequence shown here is derived from an EMBL/GenBank/DDBJ whole genome shotgun (WGS) entry which is preliminary data.</text>
</comment>
<dbReference type="Pfam" id="PF13508">
    <property type="entry name" value="Acetyltransf_7"/>
    <property type="match status" value="1"/>
</dbReference>
<reference evidence="2 3" key="1">
    <citation type="submission" date="2021-01" db="EMBL/GenBank/DDBJ databases">
        <title>Whole genome shotgun sequence of Asanoa siamensis NBRC 107932.</title>
        <authorList>
            <person name="Komaki H."/>
            <person name="Tamura T."/>
        </authorList>
    </citation>
    <scope>NUCLEOTIDE SEQUENCE [LARGE SCALE GENOMIC DNA]</scope>
    <source>
        <strain evidence="2 3">NBRC 107932</strain>
    </source>
</reference>
<accession>A0ABQ4D214</accession>
<dbReference type="InterPro" id="IPR000182">
    <property type="entry name" value="GNAT_dom"/>
</dbReference>
<evidence type="ECO:0000313" key="2">
    <source>
        <dbReference type="EMBL" id="GIF77568.1"/>
    </source>
</evidence>
<evidence type="ECO:0000313" key="3">
    <source>
        <dbReference type="Proteomes" id="UP000604117"/>
    </source>
</evidence>
<dbReference type="SUPFAM" id="SSF55729">
    <property type="entry name" value="Acyl-CoA N-acyltransferases (Nat)"/>
    <property type="match status" value="1"/>
</dbReference>
<evidence type="ECO:0000259" key="1">
    <source>
        <dbReference type="PROSITE" id="PS51186"/>
    </source>
</evidence>
<dbReference type="PROSITE" id="PS51186">
    <property type="entry name" value="GNAT"/>
    <property type="match status" value="1"/>
</dbReference>
<dbReference type="Proteomes" id="UP000604117">
    <property type="component" value="Unassembled WGS sequence"/>
</dbReference>
<keyword evidence="3" id="KW-1185">Reference proteome</keyword>
<protein>
    <recommendedName>
        <fullName evidence="1">N-acetyltransferase domain-containing protein</fullName>
    </recommendedName>
</protein>
<name>A0ABQ4D214_9ACTN</name>
<organism evidence="2 3">
    <name type="scientific">Asanoa siamensis</name>
    <dbReference type="NCBI Taxonomy" id="926357"/>
    <lineage>
        <taxon>Bacteria</taxon>
        <taxon>Bacillati</taxon>
        <taxon>Actinomycetota</taxon>
        <taxon>Actinomycetes</taxon>
        <taxon>Micromonosporales</taxon>
        <taxon>Micromonosporaceae</taxon>
        <taxon>Asanoa</taxon>
    </lineage>
</organism>
<dbReference type="InterPro" id="IPR016181">
    <property type="entry name" value="Acyl_CoA_acyltransferase"/>
</dbReference>
<dbReference type="CDD" id="cd04301">
    <property type="entry name" value="NAT_SF"/>
    <property type="match status" value="1"/>
</dbReference>
<dbReference type="RefSeq" id="WP_203718426.1">
    <property type="nucleotide sequence ID" value="NZ_BONE01000095.1"/>
</dbReference>
<gene>
    <name evidence="2" type="ORF">Asi02nite_70860</name>
</gene>